<evidence type="ECO:0000256" key="2">
    <source>
        <dbReference type="ARBA" id="ARBA00006188"/>
    </source>
</evidence>
<evidence type="ECO:0000256" key="5">
    <source>
        <dbReference type="ARBA" id="ARBA00023277"/>
    </source>
</evidence>
<dbReference type="GO" id="GO:0000324">
    <property type="term" value="C:fungal-type vacuole"/>
    <property type="evidence" value="ECO:0007669"/>
    <property type="project" value="TreeGrafter"/>
</dbReference>
<evidence type="ECO:0000256" key="4">
    <source>
        <dbReference type="ARBA" id="ARBA00022801"/>
    </source>
</evidence>
<dbReference type="GO" id="GO:0004339">
    <property type="term" value="F:glucan 1,4-alpha-glucosidase activity"/>
    <property type="evidence" value="ECO:0007669"/>
    <property type="project" value="UniProtKB-EC"/>
</dbReference>
<feature type="chain" id="PRO_5020785290" description="glucan 1,4-alpha-glucosidase" evidence="10">
    <location>
        <begin position="24"/>
        <end position="616"/>
    </location>
</feature>
<gene>
    <name evidence="12" type="ORF">B0A49_11671</name>
</gene>
<dbReference type="InterPro" id="IPR038175">
    <property type="entry name" value="CBM21_dom_sf"/>
</dbReference>
<evidence type="ECO:0000313" key="12">
    <source>
        <dbReference type="EMBL" id="TKA51591.1"/>
    </source>
</evidence>
<sequence length="616" mass="66395">MWFKQVARLALGSFVAFAGVSIAQNSACQTVTALSTAPAPGVGVALETYSYCGGTLNVTVYIENVNYNKIVTLYYTNKQNQSTPLSVVQLGYSGDVANTKYEIWAASTPVYVDGITELLNLTYQALDIGHTYTQVLGVNVVATGAAAPAPVPAPSPYANPSGLSQDITNWLEATNGSEAGIAKARMFNNINIPGAANGTVIAAQSYTAPDYAYNWVRDSSLTMDVVYSFYAAATGRARGFYEQILFEYAQSRATEQNDPDTITGLGEPKFYLNNSAFTGPWGRPQNDGPATAAITLMEFANTYLANKGSKDVIRSMIYDSTAHPDQAPVMKDLLFVASNWTYSSFDLWEEEQADHFYIRMVQRRALLMGTAFANMMGDSATAAKLSSAATALTATLPEFWDVNRQLILYEYGPVLRGKSSYKDVAVVLGVIHGYANDGVYGYTNDQILVSAYQIATCFLPVYKIAATTTDVSGAVLGIPVGRYPEDVYDGLLYRASAEYTATGSLAVTTTSLPFFAYFAPDAGLAAGQTYKAGSQQFEAAVAALQGWADAFIRRIKFQTPTDGHLAEEFNRDTGVAQGAKDLTWSYASLLTAAFARAQVTGDKNYVKHLANLGLTE</sequence>
<keyword evidence="6" id="KW-0326">Glycosidase</keyword>
<evidence type="ECO:0000256" key="3">
    <source>
        <dbReference type="ARBA" id="ARBA00012593"/>
    </source>
</evidence>
<comment type="caution">
    <text evidence="12">The sequence shown here is derived from an EMBL/GenBank/DDBJ whole genome shotgun (WGS) entry which is preliminary data.</text>
</comment>
<organism evidence="12 13">
    <name type="scientific">Cryomyces minteri</name>
    <dbReference type="NCBI Taxonomy" id="331657"/>
    <lineage>
        <taxon>Eukaryota</taxon>
        <taxon>Fungi</taxon>
        <taxon>Dikarya</taxon>
        <taxon>Ascomycota</taxon>
        <taxon>Pezizomycotina</taxon>
        <taxon>Dothideomycetes</taxon>
        <taxon>Dothideomycetes incertae sedis</taxon>
        <taxon>Cryomyces</taxon>
    </lineage>
</organism>
<protein>
    <recommendedName>
        <fullName evidence="3">glucan 1,4-alpha-glucosidase</fullName>
        <ecNumber evidence="3">3.2.1.3</ecNumber>
    </recommendedName>
    <alternativeName>
        <fullName evidence="9">1,4-alpha-D-glucan glucohydrolase</fullName>
    </alternativeName>
    <alternativeName>
        <fullName evidence="8">Glucan 1,4-alpha-glucosidase</fullName>
    </alternativeName>
</protein>
<dbReference type="Pfam" id="PF00723">
    <property type="entry name" value="Glyco_hydro_15"/>
    <property type="match status" value="1"/>
</dbReference>
<evidence type="ECO:0000256" key="10">
    <source>
        <dbReference type="SAM" id="SignalP"/>
    </source>
</evidence>
<dbReference type="AlphaFoldDB" id="A0A4U0VQ26"/>
<reference evidence="12 13" key="1">
    <citation type="submission" date="2017-03" db="EMBL/GenBank/DDBJ databases">
        <title>Genomes of endolithic fungi from Antarctica.</title>
        <authorList>
            <person name="Coleine C."/>
            <person name="Masonjones S."/>
            <person name="Stajich J.E."/>
        </authorList>
    </citation>
    <scope>NUCLEOTIDE SEQUENCE [LARGE SCALE GENOMIC DNA]</scope>
    <source>
        <strain evidence="12 13">CCFEE 5187</strain>
    </source>
</reference>
<dbReference type="EC" id="3.2.1.3" evidence="3"/>
<evidence type="ECO:0000256" key="9">
    <source>
        <dbReference type="ARBA" id="ARBA00033473"/>
    </source>
</evidence>
<dbReference type="EMBL" id="NAJN01002526">
    <property type="protein sequence ID" value="TKA51591.1"/>
    <property type="molecule type" value="Genomic_DNA"/>
</dbReference>
<dbReference type="SUPFAM" id="SSF48208">
    <property type="entry name" value="Six-hairpin glycosidases"/>
    <property type="match status" value="1"/>
</dbReference>
<proteinExistence type="inferred from homology"/>
<evidence type="ECO:0000256" key="6">
    <source>
        <dbReference type="ARBA" id="ARBA00023295"/>
    </source>
</evidence>
<keyword evidence="10" id="KW-0732">Signal</keyword>
<comment type="similarity">
    <text evidence="2">Belongs to the glycosyl hydrolase 15 family.</text>
</comment>
<dbReference type="PRINTS" id="PR00736">
    <property type="entry name" value="GLHYDRLASE15"/>
</dbReference>
<feature type="signal peptide" evidence="10">
    <location>
        <begin position="1"/>
        <end position="23"/>
    </location>
</feature>
<dbReference type="OrthoDB" id="6123450at2759"/>
<dbReference type="GO" id="GO:0000272">
    <property type="term" value="P:polysaccharide catabolic process"/>
    <property type="evidence" value="ECO:0007669"/>
    <property type="project" value="UniProtKB-KW"/>
</dbReference>
<dbReference type="PANTHER" id="PTHR31616">
    <property type="entry name" value="TREHALASE"/>
    <property type="match status" value="1"/>
</dbReference>
<keyword evidence="13" id="KW-1185">Reference proteome</keyword>
<keyword evidence="5" id="KW-0119">Carbohydrate metabolism</keyword>
<dbReference type="Proteomes" id="UP000308768">
    <property type="component" value="Unassembled WGS sequence"/>
</dbReference>
<dbReference type="Gene3D" id="1.50.10.10">
    <property type="match status" value="1"/>
</dbReference>
<dbReference type="PANTHER" id="PTHR31616:SF9">
    <property type="entry name" value="GLUCOAMYLASE, INTRACELLULAR SPORULATION-SPECIFIC"/>
    <property type="match status" value="1"/>
</dbReference>
<dbReference type="Gene3D" id="2.60.40.2440">
    <property type="entry name" value="Carbohydrate binding type-21 domain"/>
    <property type="match status" value="1"/>
</dbReference>
<keyword evidence="4" id="KW-0378">Hydrolase</keyword>
<evidence type="ECO:0000256" key="8">
    <source>
        <dbReference type="ARBA" id="ARBA00033442"/>
    </source>
</evidence>
<evidence type="ECO:0000256" key="1">
    <source>
        <dbReference type="ARBA" id="ARBA00001863"/>
    </source>
</evidence>
<evidence type="ECO:0000256" key="7">
    <source>
        <dbReference type="ARBA" id="ARBA00023326"/>
    </source>
</evidence>
<comment type="catalytic activity">
    <reaction evidence="1">
        <text>Hydrolysis of terminal (1-&gt;4)-linked alpha-D-glucose residues successively from non-reducing ends of the chains with release of beta-D-glucose.</text>
        <dbReference type="EC" id="3.2.1.3"/>
    </reaction>
</comment>
<dbReference type="InterPro" id="IPR011613">
    <property type="entry name" value="GH15-like"/>
</dbReference>
<dbReference type="InterPro" id="IPR008928">
    <property type="entry name" value="6-hairpin_glycosidase_sf"/>
</dbReference>
<name>A0A4U0VQ26_9PEZI</name>
<keyword evidence="7" id="KW-0624">Polysaccharide degradation</keyword>
<feature type="domain" description="GH15-like" evidence="11">
    <location>
        <begin position="181"/>
        <end position="593"/>
    </location>
</feature>
<dbReference type="InterPro" id="IPR000165">
    <property type="entry name" value="Glucoamylase"/>
</dbReference>
<dbReference type="STRING" id="331657.A0A4U0VQ26"/>
<accession>A0A4U0VQ26</accession>
<evidence type="ECO:0000259" key="11">
    <source>
        <dbReference type="Pfam" id="PF00723"/>
    </source>
</evidence>
<dbReference type="InterPro" id="IPR012341">
    <property type="entry name" value="6hp_glycosidase-like_sf"/>
</dbReference>
<evidence type="ECO:0000313" key="13">
    <source>
        <dbReference type="Proteomes" id="UP000308768"/>
    </source>
</evidence>